<dbReference type="EMBL" id="BAABJR010000029">
    <property type="protein sequence ID" value="GAA5217144.1"/>
    <property type="molecule type" value="Genomic_DNA"/>
</dbReference>
<organism evidence="2 3">
    <name type="scientific">Streptomyces thinghirensis</name>
    <dbReference type="NCBI Taxonomy" id="551547"/>
    <lineage>
        <taxon>Bacteria</taxon>
        <taxon>Bacillati</taxon>
        <taxon>Actinomycetota</taxon>
        <taxon>Actinomycetes</taxon>
        <taxon>Kitasatosporales</taxon>
        <taxon>Streptomycetaceae</taxon>
        <taxon>Streptomyces</taxon>
    </lineage>
</organism>
<reference evidence="3" key="1">
    <citation type="journal article" date="2019" name="Int. J. Syst. Evol. Microbiol.">
        <title>The Global Catalogue of Microorganisms (GCM) 10K type strain sequencing project: providing services to taxonomists for standard genome sequencing and annotation.</title>
        <authorList>
            <consortium name="The Broad Institute Genomics Platform"/>
            <consortium name="The Broad Institute Genome Sequencing Center for Infectious Disease"/>
            <person name="Wu L."/>
            <person name="Ma J."/>
        </authorList>
    </citation>
    <scope>NUCLEOTIDE SEQUENCE [LARGE SCALE GENOMIC DNA]</scope>
    <source>
        <strain evidence="3">JCM 18306</strain>
    </source>
</reference>
<evidence type="ECO:0000313" key="2">
    <source>
        <dbReference type="EMBL" id="GAA5217144.1"/>
    </source>
</evidence>
<keyword evidence="3" id="KW-1185">Reference proteome</keyword>
<feature type="region of interest" description="Disordered" evidence="1">
    <location>
        <begin position="22"/>
        <end position="55"/>
    </location>
</feature>
<evidence type="ECO:0000313" key="3">
    <source>
        <dbReference type="Proteomes" id="UP001499878"/>
    </source>
</evidence>
<comment type="caution">
    <text evidence="2">The sequence shown here is derived from an EMBL/GenBank/DDBJ whole genome shotgun (WGS) entry which is preliminary data.</text>
</comment>
<accession>A0ABP9TGG7</accession>
<gene>
    <name evidence="2" type="ORF">GCM10023323_73020</name>
</gene>
<protein>
    <submittedName>
        <fullName evidence="2">Uncharacterized protein</fullName>
    </submittedName>
</protein>
<dbReference type="Proteomes" id="UP001499878">
    <property type="component" value="Unassembled WGS sequence"/>
</dbReference>
<sequence>MLCLAAVEGERTVRDAPDVTGVPRVVRDRPGRAPRRHLAGALGGFPHPRAVSPRP</sequence>
<proteinExistence type="predicted"/>
<evidence type="ECO:0000256" key="1">
    <source>
        <dbReference type="SAM" id="MobiDB-lite"/>
    </source>
</evidence>
<name>A0ABP9TGG7_9ACTN</name>